<reference evidence="9 10" key="1">
    <citation type="submission" date="2018-12" db="EMBL/GenBank/DDBJ databases">
        <title>Bacillus yapensis draft genome sequence.</title>
        <authorList>
            <person name="Yu L."/>
            <person name="Xu X."/>
            <person name="Tang X."/>
        </authorList>
    </citation>
    <scope>NUCLEOTIDE SEQUENCE [LARGE SCALE GENOMIC DNA]</scope>
    <source>
        <strain evidence="9 10">XXST-01</strain>
    </source>
</reference>
<evidence type="ECO:0000313" key="10">
    <source>
        <dbReference type="Proteomes" id="UP000271374"/>
    </source>
</evidence>
<dbReference type="SUPFAM" id="SSF103473">
    <property type="entry name" value="MFS general substrate transporter"/>
    <property type="match status" value="1"/>
</dbReference>
<evidence type="ECO:0000256" key="6">
    <source>
        <dbReference type="ARBA" id="ARBA00023136"/>
    </source>
</evidence>
<sequence length="391" mass="43353">MHKMNIRLWILVGIVAISGFSQGMLMPLIAIIFEQDGLSSSINGLHATAIYIGILGISPFMEKPLQRLGFKPTIIIGGIIVILSMALFPVWKSLWFWFILRLLIGIGDSLLHFGTQTWITSFSTAANRGRNIALYGVFFSLGFAGGPMMTRLLEINESLPFILSAVLSLLAWVTIFLLKNEFPAQDSIQDTSFFNTFKRFGQVWKFAWIAFLPPFCYGFLEGSLNGNFPVYALRIGIDVDSVSIILPAFAIGTIVFQMPLGYLSDRYGRKKILSFVMSAGFLTFIAAGIFEASETALFICFFIGGMLVGSTFSLGITYMADLLPRQFLPAGNIMCSVFYGIGSMTGPFIGGLMIQYLEGVSFFYLIGLMLISIFIALFFFKPRKEMKGLTL</sequence>
<dbReference type="PROSITE" id="PS50850">
    <property type="entry name" value="MFS"/>
    <property type="match status" value="1"/>
</dbReference>
<dbReference type="Proteomes" id="UP000271374">
    <property type="component" value="Unassembled WGS sequence"/>
</dbReference>
<feature type="domain" description="Major facilitator superfamily (MFS) profile" evidence="8">
    <location>
        <begin position="7"/>
        <end position="384"/>
    </location>
</feature>
<keyword evidence="10" id="KW-1185">Reference proteome</keyword>
<dbReference type="InterPro" id="IPR036259">
    <property type="entry name" value="MFS_trans_sf"/>
</dbReference>
<feature type="transmembrane region" description="Helical" evidence="7">
    <location>
        <begin position="362"/>
        <end position="380"/>
    </location>
</feature>
<feature type="transmembrane region" description="Helical" evidence="7">
    <location>
        <begin position="203"/>
        <end position="220"/>
    </location>
</feature>
<evidence type="ECO:0000256" key="5">
    <source>
        <dbReference type="ARBA" id="ARBA00022989"/>
    </source>
</evidence>
<feature type="transmembrane region" description="Helical" evidence="7">
    <location>
        <begin position="296"/>
        <end position="320"/>
    </location>
</feature>
<feature type="transmembrane region" description="Helical" evidence="7">
    <location>
        <begin position="132"/>
        <end position="153"/>
    </location>
</feature>
<feature type="transmembrane region" description="Helical" evidence="7">
    <location>
        <begin position="159"/>
        <end position="178"/>
    </location>
</feature>
<dbReference type="Pfam" id="PF07690">
    <property type="entry name" value="MFS_1"/>
    <property type="match status" value="1"/>
</dbReference>
<name>A0A3S0IBQ3_9BACI</name>
<dbReference type="PANTHER" id="PTHR23521:SF2">
    <property type="entry name" value="TRANSPORTER MFS SUPERFAMILY"/>
    <property type="match status" value="1"/>
</dbReference>
<dbReference type="EMBL" id="RXNT01000007">
    <property type="protein sequence ID" value="RTR31962.1"/>
    <property type="molecule type" value="Genomic_DNA"/>
</dbReference>
<dbReference type="InterPro" id="IPR020846">
    <property type="entry name" value="MFS_dom"/>
</dbReference>
<keyword evidence="2" id="KW-0813">Transport</keyword>
<evidence type="ECO:0000256" key="1">
    <source>
        <dbReference type="ARBA" id="ARBA00004651"/>
    </source>
</evidence>
<dbReference type="OrthoDB" id="478565at2"/>
<evidence type="ECO:0000256" key="7">
    <source>
        <dbReference type="SAM" id="Phobius"/>
    </source>
</evidence>
<accession>A0A3S0IBQ3</accession>
<keyword evidence="6 7" id="KW-0472">Membrane</keyword>
<keyword evidence="5 7" id="KW-1133">Transmembrane helix</keyword>
<dbReference type="InterPro" id="IPR011701">
    <property type="entry name" value="MFS"/>
</dbReference>
<dbReference type="Gene3D" id="1.20.1250.20">
    <property type="entry name" value="MFS general substrate transporter like domains"/>
    <property type="match status" value="2"/>
</dbReference>
<dbReference type="AlphaFoldDB" id="A0A3S0IBQ3"/>
<evidence type="ECO:0000256" key="3">
    <source>
        <dbReference type="ARBA" id="ARBA00022475"/>
    </source>
</evidence>
<evidence type="ECO:0000259" key="8">
    <source>
        <dbReference type="PROSITE" id="PS50850"/>
    </source>
</evidence>
<keyword evidence="3" id="KW-1003">Cell membrane</keyword>
<feature type="transmembrane region" description="Helical" evidence="7">
    <location>
        <begin position="240"/>
        <end position="260"/>
    </location>
</feature>
<evidence type="ECO:0000313" key="9">
    <source>
        <dbReference type="EMBL" id="RTR31962.1"/>
    </source>
</evidence>
<feature type="transmembrane region" description="Helical" evidence="7">
    <location>
        <begin position="68"/>
        <end position="88"/>
    </location>
</feature>
<dbReference type="InterPro" id="IPR005828">
    <property type="entry name" value="MFS_sugar_transport-like"/>
</dbReference>
<evidence type="ECO:0000256" key="2">
    <source>
        <dbReference type="ARBA" id="ARBA00022448"/>
    </source>
</evidence>
<protein>
    <submittedName>
        <fullName evidence="9">MFS transporter</fullName>
    </submittedName>
</protein>
<dbReference type="CDD" id="cd17477">
    <property type="entry name" value="MFS_YcaD_like"/>
    <property type="match status" value="1"/>
</dbReference>
<feature type="transmembrane region" description="Helical" evidence="7">
    <location>
        <begin position="45"/>
        <end position="61"/>
    </location>
</feature>
<dbReference type="PANTHER" id="PTHR23521">
    <property type="entry name" value="TRANSPORTER MFS SUPERFAMILY"/>
    <property type="match status" value="1"/>
</dbReference>
<feature type="transmembrane region" description="Helical" evidence="7">
    <location>
        <begin position="272"/>
        <end position="290"/>
    </location>
</feature>
<feature type="transmembrane region" description="Helical" evidence="7">
    <location>
        <begin position="94"/>
        <end position="111"/>
    </location>
</feature>
<dbReference type="Pfam" id="PF00083">
    <property type="entry name" value="Sugar_tr"/>
    <property type="match status" value="1"/>
</dbReference>
<feature type="transmembrane region" description="Helical" evidence="7">
    <location>
        <begin position="7"/>
        <end position="33"/>
    </location>
</feature>
<dbReference type="GO" id="GO:0005886">
    <property type="term" value="C:plasma membrane"/>
    <property type="evidence" value="ECO:0007669"/>
    <property type="project" value="UniProtKB-SubCell"/>
</dbReference>
<keyword evidence="4 7" id="KW-0812">Transmembrane</keyword>
<dbReference type="GO" id="GO:0022857">
    <property type="term" value="F:transmembrane transporter activity"/>
    <property type="evidence" value="ECO:0007669"/>
    <property type="project" value="InterPro"/>
</dbReference>
<gene>
    <name evidence="9" type="ORF">EKG37_10725</name>
</gene>
<feature type="transmembrane region" description="Helical" evidence="7">
    <location>
        <begin position="332"/>
        <end position="356"/>
    </location>
</feature>
<comment type="caution">
    <text evidence="9">The sequence shown here is derived from an EMBL/GenBank/DDBJ whole genome shotgun (WGS) entry which is preliminary data.</text>
</comment>
<proteinExistence type="predicted"/>
<dbReference type="InterPro" id="IPR047200">
    <property type="entry name" value="MFS_YcaD-like"/>
</dbReference>
<organism evidence="9 10">
    <name type="scientific">Bacillus yapensis</name>
    <dbReference type="NCBI Taxonomy" id="2492960"/>
    <lineage>
        <taxon>Bacteria</taxon>
        <taxon>Bacillati</taxon>
        <taxon>Bacillota</taxon>
        <taxon>Bacilli</taxon>
        <taxon>Bacillales</taxon>
        <taxon>Bacillaceae</taxon>
        <taxon>Bacillus</taxon>
    </lineage>
</organism>
<comment type="subcellular location">
    <subcellularLocation>
        <location evidence="1">Cell membrane</location>
        <topology evidence="1">Multi-pass membrane protein</topology>
    </subcellularLocation>
</comment>
<evidence type="ECO:0000256" key="4">
    <source>
        <dbReference type="ARBA" id="ARBA00022692"/>
    </source>
</evidence>